<gene>
    <name evidence="1" type="ORF">ACOLOM_LOCUS11827</name>
</gene>
<evidence type="ECO:0000313" key="2">
    <source>
        <dbReference type="Proteomes" id="UP000789525"/>
    </source>
</evidence>
<feature type="non-terminal residue" evidence="1">
    <location>
        <position position="107"/>
    </location>
</feature>
<protein>
    <submittedName>
        <fullName evidence="1">5136_t:CDS:1</fullName>
    </submittedName>
</protein>
<accession>A0ACA9Q8B4</accession>
<organism evidence="1 2">
    <name type="scientific">Acaulospora colombiana</name>
    <dbReference type="NCBI Taxonomy" id="27376"/>
    <lineage>
        <taxon>Eukaryota</taxon>
        <taxon>Fungi</taxon>
        <taxon>Fungi incertae sedis</taxon>
        <taxon>Mucoromycota</taxon>
        <taxon>Glomeromycotina</taxon>
        <taxon>Glomeromycetes</taxon>
        <taxon>Diversisporales</taxon>
        <taxon>Acaulosporaceae</taxon>
        <taxon>Acaulospora</taxon>
    </lineage>
</organism>
<dbReference type="EMBL" id="CAJVPT010044530">
    <property type="protein sequence ID" value="CAG8734499.1"/>
    <property type="molecule type" value="Genomic_DNA"/>
</dbReference>
<evidence type="ECO:0000313" key="1">
    <source>
        <dbReference type="EMBL" id="CAG8734499.1"/>
    </source>
</evidence>
<reference evidence="1" key="1">
    <citation type="submission" date="2021-06" db="EMBL/GenBank/DDBJ databases">
        <authorList>
            <person name="Kallberg Y."/>
            <person name="Tangrot J."/>
            <person name="Rosling A."/>
        </authorList>
    </citation>
    <scope>NUCLEOTIDE SEQUENCE</scope>
    <source>
        <strain evidence="1">CL356</strain>
    </source>
</reference>
<keyword evidence="2" id="KW-1185">Reference proteome</keyword>
<proteinExistence type="predicted"/>
<sequence length="107" mass="12048">STEETSITENSNQINIPNKQVKKRKLRSKLVRISDSSNSGASAKTHIISGADTPNTLTKKVERKDDLYALIEQDSKETEEYERSSLRIRNFLLSSINLTLDLSTSYS</sequence>
<comment type="caution">
    <text evidence="1">The sequence shown here is derived from an EMBL/GenBank/DDBJ whole genome shotgun (WGS) entry which is preliminary data.</text>
</comment>
<feature type="non-terminal residue" evidence="1">
    <location>
        <position position="1"/>
    </location>
</feature>
<dbReference type="Proteomes" id="UP000789525">
    <property type="component" value="Unassembled WGS sequence"/>
</dbReference>
<name>A0ACA9Q8B4_9GLOM</name>